<dbReference type="PROSITE" id="PS50111">
    <property type="entry name" value="CHEMOTAXIS_TRANSDUC_2"/>
    <property type="match status" value="1"/>
</dbReference>
<dbReference type="RefSeq" id="WP_130613098.1">
    <property type="nucleotide sequence ID" value="NZ_AP019400.1"/>
</dbReference>
<reference evidence="4 5" key="1">
    <citation type="submission" date="2019-01" db="EMBL/GenBank/DDBJ databases">
        <title>Complete genome sequence of Cohnella hallensis HS21 isolated from Korean fir (Abies koreana) rhizospheric soil.</title>
        <authorList>
            <person name="Jiang L."/>
            <person name="Kang S.W."/>
            <person name="Kim S."/>
            <person name="Jung J."/>
            <person name="Kim C.Y."/>
            <person name="Kim D.H."/>
            <person name="Kim S.W."/>
            <person name="Lee J."/>
        </authorList>
    </citation>
    <scope>NUCLEOTIDE SEQUENCE [LARGE SCALE GENOMIC DNA]</scope>
    <source>
        <strain evidence="4 5">HS21</strain>
    </source>
</reference>
<dbReference type="EMBL" id="AP019400">
    <property type="protein sequence ID" value="BBI34937.1"/>
    <property type="molecule type" value="Genomic_DNA"/>
</dbReference>
<dbReference type="GO" id="GO:0016020">
    <property type="term" value="C:membrane"/>
    <property type="evidence" value="ECO:0007669"/>
    <property type="project" value="InterPro"/>
</dbReference>
<feature type="domain" description="Methyl-accepting transducer" evidence="3">
    <location>
        <begin position="173"/>
        <end position="389"/>
    </location>
</feature>
<sequence>MISTPTRVRTELVEATAVKRSVSQAPPLSEHSVKDIFQPIIVKDWLKNCPIISPDQQSDDLVNLFRRSKLLECVVVCDENHHPIGLIMKDRFFRLLGSLYGMSLFGNRPISHLMDAAPLILEISTPPQELIDRALSRSEESFYDAVILTDSSRFVGVMTVNDLLNVSRLLQREAVSRQIRTIRDTEMMITNIHESVTKVTETANGTQACSERIAEITDQGRDELEGMLQLFKLWSANAAKQEKAVVQLTERTSAADGIIRLIADLADQCNLLAVNATIEASRAGEHGKGFGVVAHEIRSLADQTKKSAGQITGLIKSMAEAVESAANLVGEGKKGADRGFVQVKKTEDTFAQLWSSSELNNEAASRLVSASRDAMGISNEISKEFHKLVNQINT</sequence>
<dbReference type="GO" id="GO:0007165">
    <property type="term" value="P:signal transduction"/>
    <property type="evidence" value="ECO:0007669"/>
    <property type="project" value="UniProtKB-KW"/>
</dbReference>
<gene>
    <name evidence="4" type="ORF">KCTCHS21_43360</name>
</gene>
<dbReference type="InterPro" id="IPR004089">
    <property type="entry name" value="MCPsignal_dom"/>
</dbReference>
<dbReference type="Pfam" id="PF00015">
    <property type="entry name" value="MCPsignal"/>
    <property type="match status" value="1"/>
</dbReference>
<evidence type="ECO:0000256" key="1">
    <source>
        <dbReference type="ARBA" id="ARBA00023224"/>
    </source>
</evidence>
<organism evidence="4 5">
    <name type="scientific">Cohnella abietis</name>
    <dbReference type="NCBI Taxonomy" id="2507935"/>
    <lineage>
        <taxon>Bacteria</taxon>
        <taxon>Bacillati</taxon>
        <taxon>Bacillota</taxon>
        <taxon>Bacilli</taxon>
        <taxon>Bacillales</taxon>
        <taxon>Paenibacillaceae</taxon>
        <taxon>Cohnella</taxon>
    </lineage>
</organism>
<dbReference type="SUPFAM" id="SSF58104">
    <property type="entry name" value="Methyl-accepting chemotaxis protein (MCP) signaling domain"/>
    <property type="match status" value="1"/>
</dbReference>
<evidence type="ECO:0000256" key="2">
    <source>
        <dbReference type="PROSITE-ProRule" id="PRU00284"/>
    </source>
</evidence>
<keyword evidence="1 2" id="KW-0807">Transducer</keyword>
<dbReference type="SUPFAM" id="SSF54631">
    <property type="entry name" value="CBS-domain pair"/>
    <property type="match status" value="1"/>
</dbReference>
<protein>
    <submittedName>
        <fullName evidence="4">Methyl-accepting chemotaxis protein</fullName>
    </submittedName>
</protein>
<accession>A0A3T1D9Z9</accession>
<dbReference type="SMART" id="SM00283">
    <property type="entry name" value="MA"/>
    <property type="match status" value="1"/>
</dbReference>
<evidence type="ECO:0000259" key="3">
    <source>
        <dbReference type="PROSITE" id="PS50111"/>
    </source>
</evidence>
<name>A0A3T1D9Z9_9BACL</name>
<dbReference type="Gene3D" id="1.10.287.950">
    <property type="entry name" value="Methyl-accepting chemotaxis protein"/>
    <property type="match status" value="1"/>
</dbReference>
<dbReference type="KEGG" id="cohn:KCTCHS21_43360"/>
<dbReference type="OrthoDB" id="9816519at2"/>
<dbReference type="Gene3D" id="3.10.580.10">
    <property type="entry name" value="CBS-domain"/>
    <property type="match status" value="1"/>
</dbReference>
<dbReference type="PANTHER" id="PTHR32089:SF112">
    <property type="entry name" value="LYSOZYME-LIKE PROTEIN-RELATED"/>
    <property type="match status" value="1"/>
</dbReference>
<evidence type="ECO:0000313" key="5">
    <source>
        <dbReference type="Proteomes" id="UP000289856"/>
    </source>
</evidence>
<evidence type="ECO:0000313" key="4">
    <source>
        <dbReference type="EMBL" id="BBI34937.1"/>
    </source>
</evidence>
<dbReference type="Proteomes" id="UP000289856">
    <property type="component" value="Chromosome"/>
</dbReference>
<dbReference type="InterPro" id="IPR046342">
    <property type="entry name" value="CBS_dom_sf"/>
</dbReference>
<dbReference type="AlphaFoldDB" id="A0A3T1D9Z9"/>
<keyword evidence="5" id="KW-1185">Reference proteome</keyword>
<dbReference type="PANTHER" id="PTHR32089">
    <property type="entry name" value="METHYL-ACCEPTING CHEMOTAXIS PROTEIN MCPB"/>
    <property type="match status" value="1"/>
</dbReference>
<proteinExistence type="predicted"/>